<organism evidence="2 3">
    <name type="scientific">Iris pallida</name>
    <name type="common">Sweet iris</name>
    <dbReference type="NCBI Taxonomy" id="29817"/>
    <lineage>
        <taxon>Eukaryota</taxon>
        <taxon>Viridiplantae</taxon>
        <taxon>Streptophyta</taxon>
        <taxon>Embryophyta</taxon>
        <taxon>Tracheophyta</taxon>
        <taxon>Spermatophyta</taxon>
        <taxon>Magnoliopsida</taxon>
        <taxon>Liliopsida</taxon>
        <taxon>Asparagales</taxon>
        <taxon>Iridaceae</taxon>
        <taxon>Iridoideae</taxon>
        <taxon>Irideae</taxon>
        <taxon>Iris</taxon>
    </lineage>
</organism>
<dbReference type="Proteomes" id="UP001140949">
    <property type="component" value="Unassembled WGS sequence"/>
</dbReference>
<accession>A0AAX6F1Z5</accession>
<feature type="domain" description="Reverse transcriptase zinc-binding" evidence="1">
    <location>
        <begin position="6"/>
        <end position="68"/>
    </location>
</feature>
<dbReference type="EMBL" id="JANAVB010032619">
    <property type="protein sequence ID" value="KAJ6810015.1"/>
    <property type="molecule type" value="Genomic_DNA"/>
</dbReference>
<dbReference type="InterPro" id="IPR026960">
    <property type="entry name" value="RVT-Znf"/>
</dbReference>
<gene>
    <name evidence="2" type="ORF">M6B38_157330</name>
</gene>
<evidence type="ECO:0000313" key="3">
    <source>
        <dbReference type="Proteomes" id="UP001140949"/>
    </source>
</evidence>
<comment type="caution">
    <text evidence="2">The sequence shown here is derived from an EMBL/GenBank/DDBJ whole genome shotgun (WGS) entry which is preliminary data.</text>
</comment>
<proteinExistence type="predicted"/>
<dbReference type="Pfam" id="PF13966">
    <property type="entry name" value="zf-RVT"/>
    <property type="match status" value="1"/>
</dbReference>
<evidence type="ECO:0000313" key="2">
    <source>
        <dbReference type="EMBL" id="KAJ6810015.1"/>
    </source>
</evidence>
<protein>
    <recommendedName>
        <fullName evidence="1">Reverse transcriptase zinc-binding domain-containing protein</fullName>
    </recommendedName>
</protein>
<keyword evidence="3" id="KW-1185">Reference proteome</keyword>
<dbReference type="AlphaFoldDB" id="A0AAX6F1Z5"/>
<name>A0AAX6F1Z5_IRIPA</name>
<sequence length="100" mass="11265">MEVSAEYAKYIWTIMAPIKSSCVIWITCKNSILTRDNPIKRKWIGPDTRGLCNSHKKSVTKILLKCKVVILSGSLVRTFQNHGTSSINMAPLGQMEGQWI</sequence>
<evidence type="ECO:0000259" key="1">
    <source>
        <dbReference type="Pfam" id="PF13966"/>
    </source>
</evidence>
<reference evidence="2" key="2">
    <citation type="submission" date="2023-04" db="EMBL/GenBank/DDBJ databases">
        <authorList>
            <person name="Bruccoleri R.E."/>
            <person name="Oakeley E.J."/>
            <person name="Faust A.-M."/>
            <person name="Dessus-Babus S."/>
            <person name="Altorfer M."/>
            <person name="Burckhardt D."/>
            <person name="Oertli M."/>
            <person name="Naumann U."/>
            <person name="Petersen F."/>
            <person name="Wong J."/>
        </authorList>
    </citation>
    <scope>NUCLEOTIDE SEQUENCE</scope>
    <source>
        <strain evidence="2">GSM-AAB239-AS_SAM_17_03QT</strain>
        <tissue evidence="2">Leaf</tissue>
    </source>
</reference>
<reference evidence="2" key="1">
    <citation type="journal article" date="2023" name="GigaByte">
        <title>Genome assembly of the bearded iris, Iris pallida Lam.</title>
        <authorList>
            <person name="Bruccoleri R.E."/>
            <person name="Oakeley E.J."/>
            <person name="Faust A.M.E."/>
            <person name="Altorfer M."/>
            <person name="Dessus-Babus S."/>
            <person name="Burckhardt D."/>
            <person name="Oertli M."/>
            <person name="Naumann U."/>
            <person name="Petersen F."/>
            <person name="Wong J."/>
        </authorList>
    </citation>
    <scope>NUCLEOTIDE SEQUENCE</scope>
    <source>
        <strain evidence="2">GSM-AAB239-AS_SAM_17_03QT</strain>
    </source>
</reference>